<dbReference type="SUPFAM" id="SSF56112">
    <property type="entry name" value="Protein kinase-like (PK-like)"/>
    <property type="match status" value="1"/>
</dbReference>
<evidence type="ECO:0000313" key="2">
    <source>
        <dbReference type="Proteomes" id="UP000234845"/>
    </source>
</evidence>
<protein>
    <recommendedName>
        <fullName evidence="3">Aminoglycoside phosphotransferase domain-containing protein</fullName>
    </recommendedName>
</protein>
<evidence type="ECO:0008006" key="3">
    <source>
        <dbReference type="Google" id="ProtNLM"/>
    </source>
</evidence>
<name>A0A2N5Y0U5_9GAMM</name>
<dbReference type="PANTHER" id="PTHR43883">
    <property type="entry name" value="SLR0207 PROTEIN"/>
    <property type="match status" value="1"/>
</dbReference>
<organism evidence="1 2">
    <name type="scientific">Kineobactrum sediminis</name>
    <dbReference type="NCBI Taxonomy" id="1905677"/>
    <lineage>
        <taxon>Bacteria</taxon>
        <taxon>Pseudomonadati</taxon>
        <taxon>Pseudomonadota</taxon>
        <taxon>Gammaproteobacteria</taxon>
        <taxon>Cellvibrionales</taxon>
        <taxon>Halieaceae</taxon>
        <taxon>Kineobactrum</taxon>
    </lineage>
</organism>
<dbReference type="InterPro" id="IPR011009">
    <property type="entry name" value="Kinase-like_dom_sf"/>
</dbReference>
<comment type="caution">
    <text evidence="1">The sequence shown here is derived from an EMBL/GenBank/DDBJ whole genome shotgun (WGS) entry which is preliminary data.</text>
</comment>
<proteinExistence type="predicted"/>
<gene>
    <name evidence="1" type="ORF">CWI75_13155</name>
</gene>
<dbReference type="Proteomes" id="UP000234845">
    <property type="component" value="Unassembled WGS sequence"/>
</dbReference>
<keyword evidence="2" id="KW-1185">Reference proteome</keyword>
<evidence type="ECO:0000313" key="1">
    <source>
        <dbReference type="EMBL" id="PLW82024.1"/>
    </source>
</evidence>
<accession>A0A2N5Y0U5</accession>
<dbReference type="InterPro" id="IPR052732">
    <property type="entry name" value="Cell-binding_unc_protein"/>
</dbReference>
<reference evidence="2" key="1">
    <citation type="submission" date="2017-11" db="EMBL/GenBank/DDBJ databases">
        <title>The draft genome sequence of Chromatocurvus sp. F02.</title>
        <authorList>
            <person name="Du Z.-J."/>
            <person name="Chang Y.-Q."/>
        </authorList>
    </citation>
    <scope>NUCLEOTIDE SEQUENCE [LARGE SCALE GENOMIC DNA]</scope>
    <source>
        <strain evidence="2">F02</strain>
    </source>
</reference>
<sequence>MPTLDDKVAFLASAAAYVDYDGPVTAMETHMSWVFLTTERVYKLKKPLQRDLVDLRSLDARYHNCGEELRLNRRLGGDTYIGVERLGIKAGQQLSLGSGVAVDWLVVMHRLPDDAMLDSQLAACDVNYSAVARAAILLTDFYQQSTPIELSAEQYRQRLEDNVRNNHRALAAYPVAQQQVERIVGRQLTVLGSEARLFSERARRGMIVEAHGDLRPEHVCLTEPPVIIDCLEFSRNLRIQDRVDELAFLAMECQQLGDTWAGEILFETYGQHSGDKPAALLLAFYKAYRACVRARLCAAHLDDGPEENNARWLEKAGCYLDMAEAFTACYDL</sequence>
<dbReference type="AlphaFoldDB" id="A0A2N5Y0U5"/>
<dbReference type="EMBL" id="PKLZ01000009">
    <property type="protein sequence ID" value="PLW82024.1"/>
    <property type="molecule type" value="Genomic_DNA"/>
</dbReference>
<dbReference type="PANTHER" id="PTHR43883:SF1">
    <property type="entry name" value="GLUCONOKINASE"/>
    <property type="match status" value="1"/>
</dbReference>